<protein>
    <submittedName>
        <fullName evidence="3">Gfo/Idh/MocA family oxidoreductase</fullName>
    </submittedName>
</protein>
<dbReference type="PANTHER" id="PTHR43818">
    <property type="entry name" value="BCDNA.GH03377"/>
    <property type="match status" value="1"/>
</dbReference>
<evidence type="ECO:0000259" key="2">
    <source>
        <dbReference type="Pfam" id="PF19051"/>
    </source>
</evidence>
<dbReference type="AlphaFoldDB" id="A0A7S7NKA4"/>
<dbReference type="Gene3D" id="3.40.50.720">
    <property type="entry name" value="NAD(P)-binding Rossmann-like Domain"/>
    <property type="match status" value="1"/>
</dbReference>
<dbReference type="SUPFAM" id="SSF55347">
    <property type="entry name" value="Glyceraldehyde-3-phosphate dehydrogenase-like, C-terminal domain"/>
    <property type="match status" value="1"/>
</dbReference>
<dbReference type="EMBL" id="CP063849">
    <property type="protein sequence ID" value="QOY85190.1"/>
    <property type="molecule type" value="Genomic_DNA"/>
</dbReference>
<evidence type="ECO:0000313" key="3">
    <source>
        <dbReference type="EMBL" id="QOY85190.1"/>
    </source>
</evidence>
<dbReference type="Pfam" id="PF01408">
    <property type="entry name" value="GFO_IDH_MocA"/>
    <property type="match status" value="1"/>
</dbReference>
<dbReference type="SUPFAM" id="SSF51735">
    <property type="entry name" value="NAD(P)-binding Rossmann-fold domains"/>
    <property type="match status" value="1"/>
</dbReference>
<accession>A0A7S7NKA4</accession>
<feature type="domain" description="Gfo/Idh/MocA-like oxidoreductase N-terminal" evidence="1">
    <location>
        <begin position="27"/>
        <end position="150"/>
    </location>
</feature>
<feature type="domain" description="Gfo/Idh/MocA-like oxidoreductase bacterial type C-terminal" evidence="2">
    <location>
        <begin position="344"/>
        <end position="417"/>
    </location>
</feature>
<dbReference type="Proteomes" id="UP000593892">
    <property type="component" value="Chromosome"/>
</dbReference>
<dbReference type="Pfam" id="PF19051">
    <property type="entry name" value="GFO_IDH_MocA_C2"/>
    <property type="match status" value="2"/>
</dbReference>
<dbReference type="InterPro" id="IPR000683">
    <property type="entry name" value="Gfo/Idh/MocA-like_OxRdtase_N"/>
</dbReference>
<proteinExistence type="predicted"/>
<sequence>MNRRYFLPTMAAGLGAIRLAPAASDRVNVAVIGVRGRGRALTGGFAKLADANVEYLVDVDDRVVPAAAALLEKAGRKPPKVIRDMRRVFDDKSIDAVVIATPDHWHAPAAIMACDAGKDVYLEKPCSHNIREGRLIVEATRRNKRIVQHGTQSRSREITRAAIDYIHGGNIGKVVMAKAWDVQRRNDIGHKADSPVPAEVDYDTWVGPAQFMPFNENRFHYNWHWHWNFGTGDAGNDGAHQIDMARWALGVELPTEAAGTGAKLYFEDDQQTPDTINATFRYPGKMLMFELRIWNPYGLEGVENGVAVYGGNGMVQIGKWDRQWGYKVFDDKGKLVKHEQGAGEDEAHVRNFVDCVKSRKAPNAEIEIGFRSVVHCHLANIVARTGRTIHYDANTDAVTGDAEAAKLAQRTYRDHWSKPRGV</sequence>
<dbReference type="PANTHER" id="PTHR43818:SF5">
    <property type="entry name" value="OXIDOREDUCTASE FAMILY PROTEIN"/>
    <property type="match status" value="1"/>
</dbReference>
<dbReference type="InterPro" id="IPR050463">
    <property type="entry name" value="Gfo/Idh/MocA_oxidrdct_glycsds"/>
</dbReference>
<evidence type="ECO:0000259" key="1">
    <source>
        <dbReference type="Pfam" id="PF01408"/>
    </source>
</evidence>
<dbReference type="GO" id="GO:0000166">
    <property type="term" value="F:nucleotide binding"/>
    <property type="evidence" value="ECO:0007669"/>
    <property type="project" value="InterPro"/>
</dbReference>
<name>A0A7S7NKA4_PALFE</name>
<dbReference type="KEGG" id="pfer:IRI77_20355"/>
<dbReference type="InterPro" id="IPR043906">
    <property type="entry name" value="Gfo/Idh/MocA_OxRdtase_bact_C"/>
</dbReference>
<organism evidence="3 4">
    <name type="scientific">Paludibaculum fermentans</name>
    <dbReference type="NCBI Taxonomy" id="1473598"/>
    <lineage>
        <taxon>Bacteria</taxon>
        <taxon>Pseudomonadati</taxon>
        <taxon>Acidobacteriota</taxon>
        <taxon>Terriglobia</taxon>
        <taxon>Bryobacterales</taxon>
        <taxon>Bryobacteraceae</taxon>
        <taxon>Paludibaculum</taxon>
    </lineage>
</organism>
<reference evidence="3 4" key="1">
    <citation type="submission" date="2020-10" db="EMBL/GenBank/DDBJ databases">
        <title>Complete genome sequence of Paludibaculum fermentans P105T, a facultatively anaerobic acidobacterium capable of dissimilatory Fe(III) reduction.</title>
        <authorList>
            <person name="Dedysh S.N."/>
            <person name="Beletsky A.V."/>
            <person name="Kulichevskaya I.S."/>
            <person name="Mardanov A.V."/>
            <person name="Ravin N.V."/>
        </authorList>
    </citation>
    <scope>NUCLEOTIDE SEQUENCE [LARGE SCALE GENOMIC DNA]</scope>
    <source>
        <strain evidence="3 4">P105</strain>
    </source>
</reference>
<dbReference type="Gene3D" id="3.30.360.10">
    <property type="entry name" value="Dihydrodipicolinate Reductase, domain 2"/>
    <property type="match status" value="1"/>
</dbReference>
<dbReference type="RefSeq" id="WP_194446860.1">
    <property type="nucleotide sequence ID" value="NZ_CP063849.1"/>
</dbReference>
<dbReference type="InterPro" id="IPR036291">
    <property type="entry name" value="NAD(P)-bd_dom_sf"/>
</dbReference>
<keyword evidence="4" id="KW-1185">Reference proteome</keyword>
<gene>
    <name evidence="3" type="ORF">IRI77_20355</name>
</gene>
<evidence type="ECO:0000313" key="4">
    <source>
        <dbReference type="Proteomes" id="UP000593892"/>
    </source>
</evidence>
<feature type="domain" description="Gfo/Idh/MocA-like oxidoreductase bacterial type C-terminal" evidence="2">
    <location>
        <begin position="192"/>
        <end position="252"/>
    </location>
</feature>